<dbReference type="GO" id="GO:0005886">
    <property type="term" value="C:plasma membrane"/>
    <property type="evidence" value="ECO:0007669"/>
    <property type="project" value="UniProtKB-SubCell"/>
</dbReference>
<evidence type="ECO:0000256" key="7">
    <source>
        <dbReference type="ARBA" id="ARBA00022840"/>
    </source>
</evidence>
<dbReference type="InterPro" id="IPR027417">
    <property type="entry name" value="P-loop_NTPase"/>
</dbReference>
<sequence length="488" mass="52934">MPMAALTAMPAGSLVNRLVAKAGLWRDVRLRFDSFSADMALIDIELYTDLLMTMLMLIAAIAQLVFIAIGSKYMGAAIPAVLLIIYLMQHFYLRTSRRLRVLDLEARAPLIAHVSEIIRGQATIRAYRWQRMLREQFAEMFDSSQRPYYLLLCAQSWLRVALNLMTAGIAVLLVTLATQLPALASETTFALAMLNLIGFGDTMAGLVASWTAVETSLGAIARLKALTNTGDQEDLRSSAPTRPLAGWPGRGHIVIKDVSASYGSGENAEPALRDIQLEVLPGTTLGICGRTGSGKSTLISALCRVLELDAGQITIDEVDIASIATETVRERIVALPQNALVLPGTVKFNAIVPEGCSDDDLCQALRKVGLLDIVLERGGLEASMTDLSLSSGQLQLFRIASMMLRKSTVLLLDEITSGIDEATEAKIRRIIGSEFQTATVMIVSHRLQAIMDCDRAVVLKGGRIVDAGSPQGLSRDSVEFRSLWNLSA</sequence>
<keyword evidence="7" id="KW-0067">ATP-binding</keyword>
<evidence type="ECO:0000256" key="5">
    <source>
        <dbReference type="ARBA" id="ARBA00022692"/>
    </source>
</evidence>
<dbReference type="FunFam" id="3.40.50.300:FF:002145">
    <property type="entry name" value="ABC transporter (MsbA subfamily)"/>
    <property type="match status" value="1"/>
</dbReference>
<accession>A0AAJ0LV97</accession>
<name>A0AAJ0LV97_9PEZI</name>
<keyword evidence="10" id="KW-0325">Glycoprotein</keyword>
<evidence type="ECO:0000256" key="2">
    <source>
        <dbReference type="ARBA" id="ARBA00009726"/>
    </source>
</evidence>
<evidence type="ECO:0000313" key="14">
    <source>
        <dbReference type="EMBL" id="KAK3056828.1"/>
    </source>
</evidence>
<dbReference type="PROSITE" id="PS00211">
    <property type="entry name" value="ABC_TRANSPORTER_1"/>
    <property type="match status" value="1"/>
</dbReference>
<dbReference type="InterPro" id="IPR017871">
    <property type="entry name" value="ABC_transporter-like_CS"/>
</dbReference>
<dbReference type="InterPro" id="IPR003439">
    <property type="entry name" value="ABC_transporter-like_ATP-bd"/>
</dbReference>
<keyword evidence="6" id="KW-0547">Nucleotide-binding</keyword>
<feature type="transmembrane region" description="Helical" evidence="11">
    <location>
        <begin position="73"/>
        <end position="92"/>
    </location>
</feature>
<evidence type="ECO:0000259" key="12">
    <source>
        <dbReference type="PROSITE" id="PS50893"/>
    </source>
</evidence>
<evidence type="ECO:0000259" key="13">
    <source>
        <dbReference type="PROSITE" id="PS50929"/>
    </source>
</evidence>
<evidence type="ECO:0000256" key="1">
    <source>
        <dbReference type="ARBA" id="ARBA00004651"/>
    </source>
</evidence>
<feature type="domain" description="ABC transmembrane type-1" evidence="13">
    <location>
        <begin position="35"/>
        <end position="180"/>
    </location>
</feature>
<dbReference type="PROSITE" id="PS50929">
    <property type="entry name" value="ABC_TM1F"/>
    <property type="match status" value="1"/>
</dbReference>
<dbReference type="CDD" id="cd18580">
    <property type="entry name" value="ABC_6TM_ABCC_D2"/>
    <property type="match status" value="1"/>
</dbReference>
<dbReference type="InterPro" id="IPR044726">
    <property type="entry name" value="ABCC_6TM_D2"/>
</dbReference>
<dbReference type="PANTHER" id="PTHR24223">
    <property type="entry name" value="ATP-BINDING CASSETTE SUB-FAMILY C"/>
    <property type="match status" value="1"/>
</dbReference>
<keyword evidence="5 11" id="KW-0812">Transmembrane</keyword>
<feature type="transmembrane region" description="Helical" evidence="11">
    <location>
        <begin position="189"/>
        <end position="213"/>
    </location>
</feature>
<gene>
    <name evidence="14" type="ORF">LTR09_002621</name>
</gene>
<evidence type="ECO:0000313" key="15">
    <source>
        <dbReference type="Proteomes" id="UP001271007"/>
    </source>
</evidence>
<protein>
    <recommendedName>
        <fullName evidence="16">ABC transporter</fullName>
    </recommendedName>
</protein>
<comment type="caution">
    <text evidence="14">The sequence shown here is derived from an EMBL/GenBank/DDBJ whole genome shotgun (WGS) entry which is preliminary data.</text>
</comment>
<dbReference type="InterPro" id="IPR050173">
    <property type="entry name" value="ABC_transporter_C-like"/>
</dbReference>
<evidence type="ECO:0000256" key="10">
    <source>
        <dbReference type="ARBA" id="ARBA00023180"/>
    </source>
</evidence>
<dbReference type="GO" id="GO:0140359">
    <property type="term" value="F:ABC-type transporter activity"/>
    <property type="evidence" value="ECO:0007669"/>
    <property type="project" value="InterPro"/>
</dbReference>
<comment type="similarity">
    <text evidence="2">Belongs to the ABC transporter superfamily. ABCC family. Conjugate transporter (TC 3.A.1.208) subfamily.</text>
</comment>
<dbReference type="Pfam" id="PF00664">
    <property type="entry name" value="ABC_membrane"/>
    <property type="match status" value="1"/>
</dbReference>
<dbReference type="SUPFAM" id="SSF90123">
    <property type="entry name" value="ABC transporter transmembrane region"/>
    <property type="match status" value="1"/>
</dbReference>
<keyword evidence="15" id="KW-1185">Reference proteome</keyword>
<dbReference type="Proteomes" id="UP001271007">
    <property type="component" value="Unassembled WGS sequence"/>
</dbReference>
<evidence type="ECO:0000256" key="9">
    <source>
        <dbReference type="ARBA" id="ARBA00023136"/>
    </source>
</evidence>
<evidence type="ECO:0000256" key="6">
    <source>
        <dbReference type="ARBA" id="ARBA00022741"/>
    </source>
</evidence>
<dbReference type="GO" id="GO:0005524">
    <property type="term" value="F:ATP binding"/>
    <property type="evidence" value="ECO:0007669"/>
    <property type="project" value="UniProtKB-KW"/>
</dbReference>
<evidence type="ECO:0008006" key="16">
    <source>
        <dbReference type="Google" id="ProtNLM"/>
    </source>
</evidence>
<dbReference type="InterPro" id="IPR011527">
    <property type="entry name" value="ABC1_TM_dom"/>
</dbReference>
<dbReference type="Gene3D" id="3.40.50.300">
    <property type="entry name" value="P-loop containing nucleotide triphosphate hydrolases"/>
    <property type="match status" value="1"/>
</dbReference>
<evidence type="ECO:0000256" key="3">
    <source>
        <dbReference type="ARBA" id="ARBA00022448"/>
    </source>
</evidence>
<keyword evidence="8 11" id="KW-1133">Transmembrane helix</keyword>
<dbReference type="InterPro" id="IPR003593">
    <property type="entry name" value="AAA+_ATPase"/>
</dbReference>
<dbReference type="PROSITE" id="PS50893">
    <property type="entry name" value="ABC_TRANSPORTER_2"/>
    <property type="match status" value="1"/>
</dbReference>
<feature type="transmembrane region" description="Helical" evidence="11">
    <location>
        <begin position="44"/>
        <end position="66"/>
    </location>
</feature>
<dbReference type="Gene3D" id="1.20.1560.10">
    <property type="entry name" value="ABC transporter type 1, transmembrane domain"/>
    <property type="match status" value="1"/>
</dbReference>
<dbReference type="SUPFAM" id="SSF52540">
    <property type="entry name" value="P-loop containing nucleoside triphosphate hydrolases"/>
    <property type="match status" value="1"/>
</dbReference>
<evidence type="ECO:0000256" key="8">
    <source>
        <dbReference type="ARBA" id="ARBA00022989"/>
    </source>
</evidence>
<keyword evidence="3" id="KW-0813">Transport</keyword>
<keyword evidence="9 11" id="KW-0472">Membrane</keyword>
<proteinExistence type="inferred from homology"/>
<dbReference type="SMART" id="SM00382">
    <property type="entry name" value="AAA"/>
    <property type="match status" value="1"/>
</dbReference>
<organism evidence="14 15">
    <name type="scientific">Extremus antarcticus</name>
    <dbReference type="NCBI Taxonomy" id="702011"/>
    <lineage>
        <taxon>Eukaryota</taxon>
        <taxon>Fungi</taxon>
        <taxon>Dikarya</taxon>
        <taxon>Ascomycota</taxon>
        <taxon>Pezizomycotina</taxon>
        <taxon>Dothideomycetes</taxon>
        <taxon>Dothideomycetidae</taxon>
        <taxon>Mycosphaerellales</taxon>
        <taxon>Extremaceae</taxon>
        <taxon>Extremus</taxon>
    </lineage>
</organism>
<evidence type="ECO:0000256" key="4">
    <source>
        <dbReference type="ARBA" id="ARBA00022475"/>
    </source>
</evidence>
<feature type="domain" description="ABC transporter" evidence="12">
    <location>
        <begin position="253"/>
        <end position="486"/>
    </location>
</feature>
<comment type="subcellular location">
    <subcellularLocation>
        <location evidence="1">Cell membrane</location>
        <topology evidence="1">Multi-pass membrane protein</topology>
    </subcellularLocation>
</comment>
<dbReference type="InterPro" id="IPR036640">
    <property type="entry name" value="ABC1_TM_sf"/>
</dbReference>
<dbReference type="Pfam" id="PF00005">
    <property type="entry name" value="ABC_tran"/>
    <property type="match status" value="1"/>
</dbReference>
<evidence type="ECO:0000256" key="11">
    <source>
        <dbReference type="SAM" id="Phobius"/>
    </source>
</evidence>
<feature type="transmembrane region" description="Helical" evidence="11">
    <location>
        <begin position="157"/>
        <end position="177"/>
    </location>
</feature>
<dbReference type="AlphaFoldDB" id="A0AAJ0LV97"/>
<reference evidence="14" key="1">
    <citation type="submission" date="2023-04" db="EMBL/GenBank/DDBJ databases">
        <title>Black Yeasts Isolated from many extreme environments.</title>
        <authorList>
            <person name="Coleine C."/>
            <person name="Stajich J.E."/>
            <person name="Selbmann L."/>
        </authorList>
    </citation>
    <scope>NUCLEOTIDE SEQUENCE</scope>
    <source>
        <strain evidence="14">CCFEE 5312</strain>
    </source>
</reference>
<dbReference type="PANTHER" id="PTHR24223:SF399">
    <property type="entry name" value="ABC TRANSPORTER ATNG"/>
    <property type="match status" value="1"/>
</dbReference>
<keyword evidence="4" id="KW-1003">Cell membrane</keyword>
<dbReference type="GO" id="GO:0016887">
    <property type="term" value="F:ATP hydrolysis activity"/>
    <property type="evidence" value="ECO:0007669"/>
    <property type="project" value="InterPro"/>
</dbReference>
<dbReference type="EMBL" id="JAWDJX010000005">
    <property type="protein sequence ID" value="KAK3056828.1"/>
    <property type="molecule type" value="Genomic_DNA"/>
</dbReference>